<sequence>MVPVRAIAEGLEASVDWDEAEQKVLITTSAAAQSEEENTAQPEITDRPEGMDDARAALSKSASVILKDDGTLWSMGGNEYGQLGYSFNYKKSMPKTEEWAQIEGIEGQVAAVYCGENTYYALCTDGSVWSWGSNANCLLGADKLPSELGSRCVPEKIEGLTDVRKISCGEHYTLALKADGTVWGWGSTENWVSGLSEEQKLQDAREEEEGILDDERLDALKQEVWGEIYAWYKVPTQVSVVKNVCDIAMGKTFALALRNDGLVYAWGNGSYSESEKRVLGQSAPKYYSVPRLIFSDKMFPERLTDIKAVAVGDSHAVALAKDGVVSAWERNALGVLGNALAANDAGTLAHPLISNGYKNDLGFPIMSGAKPMEDVIALSASAYYTVALKKDGTLYVWGESPLLPYREGGYREDQWYGITVHAVEDVSDVKRVYTTYQRVDDYYTRYEGEMKKKTWVEIPLPKLIVEKEDGTLWEINFSGNKQIADLKV</sequence>
<gene>
    <name evidence="2" type="ORF">INF28_11070</name>
</gene>
<dbReference type="InterPro" id="IPR036582">
    <property type="entry name" value="Mao_N_sf"/>
</dbReference>
<accession>A0A9D5M7J5</accession>
<reference evidence="2" key="1">
    <citation type="submission" date="2020-10" db="EMBL/GenBank/DDBJ databases">
        <title>ChiBAC.</title>
        <authorList>
            <person name="Zenner C."/>
            <person name="Hitch T.C.A."/>
            <person name="Clavel T."/>
        </authorList>
    </citation>
    <scope>NUCLEOTIDE SEQUENCE</scope>
    <source>
        <strain evidence="2">DSM 107454</strain>
    </source>
</reference>
<dbReference type="AlphaFoldDB" id="A0A9D5M7J5"/>
<dbReference type="EMBL" id="JADCKB010000030">
    <property type="protein sequence ID" value="MBE5040999.1"/>
    <property type="molecule type" value="Genomic_DNA"/>
</dbReference>
<feature type="region of interest" description="Disordered" evidence="1">
    <location>
        <begin position="29"/>
        <end position="49"/>
    </location>
</feature>
<evidence type="ECO:0008006" key="4">
    <source>
        <dbReference type="Google" id="ProtNLM"/>
    </source>
</evidence>
<dbReference type="InterPro" id="IPR051553">
    <property type="entry name" value="Ran_GTPase-activating"/>
</dbReference>
<dbReference type="SUPFAM" id="SSF55383">
    <property type="entry name" value="Copper amine oxidase, domain N"/>
    <property type="match status" value="1"/>
</dbReference>
<name>A0A9D5M7J5_9FIRM</name>
<dbReference type="Proteomes" id="UP000806542">
    <property type="component" value="Unassembled WGS sequence"/>
</dbReference>
<organism evidence="2 3">
    <name type="scientific">Ructibacterium gallinarum</name>
    <dbReference type="NCBI Taxonomy" id="2779355"/>
    <lineage>
        <taxon>Bacteria</taxon>
        <taxon>Bacillati</taxon>
        <taxon>Bacillota</taxon>
        <taxon>Clostridia</taxon>
        <taxon>Eubacteriales</taxon>
        <taxon>Oscillospiraceae</taxon>
        <taxon>Ructibacterium</taxon>
    </lineage>
</organism>
<evidence type="ECO:0000313" key="3">
    <source>
        <dbReference type="Proteomes" id="UP000806542"/>
    </source>
</evidence>
<dbReference type="PANTHER" id="PTHR45982:SF1">
    <property type="entry name" value="REGULATOR OF CHROMOSOME CONDENSATION"/>
    <property type="match status" value="1"/>
</dbReference>
<comment type="caution">
    <text evidence="2">The sequence shown here is derived from an EMBL/GenBank/DDBJ whole genome shotgun (WGS) entry which is preliminary data.</text>
</comment>
<protein>
    <recommendedName>
        <fullName evidence="4">Copper amine oxidase-like N-terminal domain-containing protein</fullName>
    </recommendedName>
</protein>
<dbReference type="PRINTS" id="PR00633">
    <property type="entry name" value="RCCNDNSATION"/>
</dbReference>
<keyword evidence="3" id="KW-1185">Reference proteome</keyword>
<dbReference type="PANTHER" id="PTHR45982">
    <property type="entry name" value="REGULATOR OF CHROMOSOME CONDENSATION"/>
    <property type="match status" value="1"/>
</dbReference>
<dbReference type="SUPFAM" id="SSF50985">
    <property type="entry name" value="RCC1/BLIP-II"/>
    <property type="match status" value="1"/>
</dbReference>
<dbReference type="Pfam" id="PF00415">
    <property type="entry name" value="RCC1"/>
    <property type="match status" value="1"/>
</dbReference>
<evidence type="ECO:0000256" key="1">
    <source>
        <dbReference type="SAM" id="MobiDB-lite"/>
    </source>
</evidence>
<dbReference type="InterPro" id="IPR000408">
    <property type="entry name" value="Reg_chr_condens"/>
</dbReference>
<dbReference type="Pfam" id="PF13540">
    <property type="entry name" value="RCC1_2"/>
    <property type="match status" value="1"/>
</dbReference>
<evidence type="ECO:0000313" key="2">
    <source>
        <dbReference type="EMBL" id="MBE5040999.1"/>
    </source>
</evidence>
<dbReference type="PROSITE" id="PS50012">
    <property type="entry name" value="RCC1_3"/>
    <property type="match status" value="3"/>
</dbReference>
<proteinExistence type="predicted"/>
<dbReference type="Gene3D" id="2.130.10.30">
    <property type="entry name" value="Regulator of chromosome condensation 1/beta-lactamase-inhibitor protein II"/>
    <property type="match status" value="2"/>
</dbReference>
<dbReference type="InterPro" id="IPR009091">
    <property type="entry name" value="RCC1/BLIP-II"/>
</dbReference>